<dbReference type="AlphaFoldDB" id="A0A2M7W187"/>
<keyword evidence="6 7" id="KW-0804">Transcription</keyword>
<keyword evidence="4 7" id="KW-0805">Transcription regulation</keyword>
<dbReference type="InterPro" id="IPR037914">
    <property type="entry name" value="SpoVT-AbrB_sf"/>
</dbReference>
<evidence type="ECO:0000313" key="10">
    <source>
        <dbReference type="Proteomes" id="UP000228952"/>
    </source>
</evidence>
<reference evidence="10" key="1">
    <citation type="submission" date="2017-09" db="EMBL/GenBank/DDBJ databases">
        <title>Depth-based differentiation of microbial function through sediment-hosted aquifers and enrichment of novel symbionts in the deep terrestrial subsurface.</title>
        <authorList>
            <person name="Probst A.J."/>
            <person name="Ladd B."/>
            <person name="Jarett J.K."/>
            <person name="Geller-Mcgrath D.E."/>
            <person name="Sieber C.M.K."/>
            <person name="Emerson J.B."/>
            <person name="Anantharaman K."/>
            <person name="Thomas B.C."/>
            <person name="Malmstrom R."/>
            <person name="Stieglmeier M."/>
            <person name="Klingl A."/>
            <person name="Woyke T."/>
            <person name="Ryan C.M."/>
            <person name="Banfield J.F."/>
        </authorList>
    </citation>
    <scope>NUCLEOTIDE SEQUENCE [LARGE SCALE GENOMIC DNA]</scope>
</reference>
<keyword evidence="2 7" id="KW-0963">Cytoplasm</keyword>
<organism evidence="9 10">
    <name type="scientific">Candidatus Dojkabacteria bacterium CG_4_10_14_0_2_um_filter_Dojkabacteria_WS6_41_15</name>
    <dbReference type="NCBI Taxonomy" id="2014249"/>
    <lineage>
        <taxon>Bacteria</taxon>
        <taxon>Candidatus Dojkabacteria</taxon>
    </lineage>
</organism>
<dbReference type="CDD" id="cd16320">
    <property type="entry name" value="MraZ_N"/>
    <property type="match status" value="1"/>
</dbReference>
<dbReference type="GO" id="GO:0051301">
    <property type="term" value="P:cell division"/>
    <property type="evidence" value="ECO:0007669"/>
    <property type="project" value="UniProtKB-KW"/>
</dbReference>
<dbReference type="Gene3D" id="3.40.1550.20">
    <property type="entry name" value="Transcriptional regulator MraZ domain"/>
    <property type="match status" value="1"/>
</dbReference>
<accession>A0A2M7W187</accession>
<dbReference type="PROSITE" id="PS51740">
    <property type="entry name" value="SPOVT_ABRB"/>
    <property type="match status" value="1"/>
</dbReference>
<dbReference type="GO" id="GO:0009295">
    <property type="term" value="C:nucleoid"/>
    <property type="evidence" value="ECO:0007669"/>
    <property type="project" value="UniProtKB-SubCell"/>
</dbReference>
<comment type="subunit">
    <text evidence="7">Forms oligomers.</text>
</comment>
<sequence length="159" mass="17846">MVKHGEPGKLIGEYVGKVVSGHRVAFPAPLRKILGTSFIVTKGYEGCLLVVPSNSWEKLVQPMESRSFLDRNARDSLRFLVGSAFEVTGDSQGRVVLPETLRKYADMVFNEKRDTEVVFVGLISWIEVWEKSRWTERAAFLEENADGIAQELISIKSEA</sequence>
<keyword evidence="3" id="KW-0677">Repeat</keyword>
<dbReference type="PANTHER" id="PTHR34701">
    <property type="entry name" value="TRANSCRIPTIONAL REGULATOR MRAZ"/>
    <property type="match status" value="1"/>
</dbReference>
<dbReference type="HAMAP" id="MF_01008">
    <property type="entry name" value="MraZ"/>
    <property type="match status" value="1"/>
</dbReference>
<evidence type="ECO:0000256" key="1">
    <source>
        <dbReference type="ARBA" id="ARBA00013860"/>
    </source>
</evidence>
<dbReference type="InterPro" id="IPR003444">
    <property type="entry name" value="MraZ"/>
</dbReference>
<dbReference type="InterPro" id="IPR035644">
    <property type="entry name" value="MraZ_C"/>
</dbReference>
<dbReference type="SUPFAM" id="SSF89447">
    <property type="entry name" value="AbrB/MazE/MraZ-like"/>
    <property type="match status" value="1"/>
</dbReference>
<dbReference type="GO" id="GO:2000143">
    <property type="term" value="P:negative regulation of DNA-templated transcription initiation"/>
    <property type="evidence" value="ECO:0007669"/>
    <property type="project" value="TreeGrafter"/>
</dbReference>
<evidence type="ECO:0000256" key="3">
    <source>
        <dbReference type="ARBA" id="ARBA00022737"/>
    </source>
</evidence>
<dbReference type="GO" id="GO:0003700">
    <property type="term" value="F:DNA-binding transcription factor activity"/>
    <property type="evidence" value="ECO:0007669"/>
    <property type="project" value="UniProtKB-UniRule"/>
</dbReference>
<evidence type="ECO:0000259" key="8">
    <source>
        <dbReference type="PROSITE" id="PS51740"/>
    </source>
</evidence>
<dbReference type="PANTHER" id="PTHR34701:SF1">
    <property type="entry name" value="TRANSCRIPTIONAL REGULATOR MRAZ"/>
    <property type="match status" value="1"/>
</dbReference>
<evidence type="ECO:0000256" key="6">
    <source>
        <dbReference type="ARBA" id="ARBA00023163"/>
    </source>
</evidence>
<protein>
    <recommendedName>
        <fullName evidence="1 7">Transcriptional regulator MraZ</fullName>
    </recommendedName>
</protein>
<keyword evidence="9" id="KW-0132">Cell division</keyword>
<dbReference type="GO" id="GO:0005737">
    <property type="term" value="C:cytoplasm"/>
    <property type="evidence" value="ECO:0007669"/>
    <property type="project" value="UniProtKB-UniRule"/>
</dbReference>
<name>A0A2M7W187_9BACT</name>
<evidence type="ECO:0000256" key="4">
    <source>
        <dbReference type="ARBA" id="ARBA00023015"/>
    </source>
</evidence>
<comment type="similarity">
    <text evidence="7">Belongs to the MraZ family.</text>
</comment>
<keyword evidence="9" id="KW-0131">Cell cycle</keyword>
<dbReference type="CDD" id="cd16321">
    <property type="entry name" value="MraZ_C"/>
    <property type="match status" value="1"/>
</dbReference>
<comment type="caution">
    <text evidence="9">The sequence shown here is derived from an EMBL/GenBank/DDBJ whole genome shotgun (WGS) entry which is preliminary data.</text>
</comment>
<dbReference type="EMBL" id="PFQB01000101">
    <property type="protein sequence ID" value="PJA12877.1"/>
    <property type="molecule type" value="Genomic_DNA"/>
</dbReference>
<evidence type="ECO:0000256" key="5">
    <source>
        <dbReference type="ARBA" id="ARBA00023125"/>
    </source>
</evidence>
<evidence type="ECO:0000256" key="2">
    <source>
        <dbReference type="ARBA" id="ARBA00022490"/>
    </source>
</evidence>
<dbReference type="InterPro" id="IPR035642">
    <property type="entry name" value="MraZ_N"/>
</dbReference>
<evidence type="ECO:0000256" key="7">
    <source>
        <dbReference type="HAMAP-Rule" id="MF_01008"/>
    </source>
</evidence>
<proteinExistence type="inferred from homology"/>
<dbReference type="InterPro" id="IPR038619">
    <property type="entry name" value="MraZ_sf"/>
</dbReference>
<dbReference type="InterPro" id="IPR007159">
    <property type="entry name" value="SpoVT-AbrB_dom"/>
</dbReference>
<dbReference type="GO" id="GO:0000976">
    <property type="term" value="F:transcription cis-regulatory region binding"/>
    <property type="evidence" value="ECO:0007669"/>
    <property type="project" value="TreeGrafter"/>
</dbReference>
<feature type="domain" description="SpoVT-AbrB" evidence="8">
    <location>
        <begin position="84"/>
        <end position="133"/>
    </location>
</feature>
<dbReference type="InterPro" id="IPR020603">
    <property type="entry name" value="MraZ_dom"/>
</dbReference>
<comment type="subcellular location">
    <subcellularLocation>
        <location evidence="7">Cytoplasm</location>
        <location evidence="7">Nucleoid</location>
    </subcellularLocation>
</comment>
<dbReference type="Pfam" id="PF02381">
    <property type="entry name" value="MraZ"/>
    <property type="match status" value="2"/>
</dbReference>
<evidence type="ECO:0000313" key="9">
    <source>
        <dbReference type="EMBL" id="PJA12877.1"/>
    </source>
</evidence>
<dbReference type="Proteomes" id="UP000228952">
    <property type="component" value="Unassembled WGS sequence"/>
</dbReference>
<keyword evidence="5 7" id="KW-0238">DNA-binding</keyword>
<gene>
    <name evidence="7" type="primary">mraZ</name>
    <name evidence="9" type="ORF">COX64_04095</name>
</gene>